<evidence type="ECO:0000256" key="8">
    <source>
        <dbReference type="ARBA" id="ARBA00023136"/>
    </source>
</evidence>
<dbReference type="SMART" id="SM00283">
    <property type="entry name" value="MA"/>
    <property type="match status" value="1"/>
</dbReference>
<dbReference type="Pfam" id="PF08447">
    <property type="entry name" value="PAS_3"/>
    <property type="match status" value="1"/>
</dbReference>
<dbReference type="SMART" id="SM00086">
    <property type="entry name" value="PAC"/>
    <property type="match status" value="1"/>
</dbReference>
<evidence type="ECO:0000256" key="12">
    <source>
        <dbReference type="SAM" id="Coils"/>
    </source>
</evidence>
<dbReference type="PROSITE" id="PS50111">
    <property type="entry name" value="CHEMOTAXIS_TRANSDUC_2"/>
    <property type="match status" value="1"/>
</dbReference>
<dbReference type="EMBL" id="AP019782">
    <property type="protein sequence ID" value="BBL71279.1"/>
    <property type="molecule type" value="Genomic_DNA"/>
</dbReference>
<evidence type="ECO:0000259" key="15">
    <source>
        <dbReference type="PROSITE" id="PS50111"/>
    </source>
</evidence>
<dbReference type="FunFam" id="3.30.450.20:FF:000075">
    <property type="entry name" value="Methyl-accepting chemotaxis protein"/>
    <property type="match status" value="2"/>
</dbReference>
<dbReference type="SMART" id="SM00091">
    <property type="entry name" value="PAS"/>
    <property type="match status" value="3"/>
</dbReference>
<evidence type="ECO:0000313" key="19">
    <source>
        <dbReference type="Proteomes" id="UP000824988"/>
    </source>
</evidence>
<dbReference type="FunFam" id="1.10.287.950:FF:000001">
    <property type="entry name" value="Methyl-accepting chemotaxis sensory transducer"/>
    <property type="match status" value="1"/>
</dbReference>
<keyword evidence="3" id="KW-0488">Methylation</keyword>
<feature type="domain" description="Methyl-accepting transducer" evidence="15">
    <location>
        <begin position="768"/>
        <end position="997"/>
    </location>
</feature>
<evidence type="ECO:0000313" key="18">
    <source>
        <dbReference type="EMBL" id="BBL71279.1"/>
    </source>
</evidence>
<proteinExistence type="inferred from homology"/>
<evidence type="ECO:0008006" key="20">
    <source>
        <dbReference type="Google" id="ProtNLM"/>
    </source>
</evidence>
<keyword evidence="4" id="KW-0145">Chemotaxis</keyword>
<feature type="domain" description="PAS" evidence="16">
    <location>
        <begin position="418"/>
        <end position="460"/>
    </location>
</feature>
<evidence type="ECO:0000256" key="1">
    <source>
        <dbReference type="ARBA" id="ARBA00004429"/>
    </source>
</evidence>
<dbReference type="Pfam" id="PF13188">
    <property type="entry name" value="PAS_8"/>
    <property type="match status" value="2"/>
</dbReference>
<keyword evidence="8 14" id="KW-0472">Membrane</keyword>
<dbReference type="Pfam" id="PF00015">
    <property type="entry name" value="MCPsignal"/>
    <property type="match status" value="1"/>
</dbReference>
<evidence type="ECO:0000256" key="6">
    <source>
        <dbReference type="ARBA" id="ARBA00022692"/>
    </source>
</evidence>
<dbReference type="Proteomes" id="UP000824988">
    <property type="component" value="Chromosome"/>
</dbReference>
<dbReference type="InterPro" id="IPR000014">
    <property type="entry name" value="PAS"/>
</dbReference>
<keyword evidence="6 14" id="KW-0812">Transmembrane</keyword>
<sequence>MKLNMPVTSHEVVLRDDHMIVSKTDLKGLITYVNHDFLEISGFTERELIGFNHNIVRHPEMPPAAFKDLWDTVKAGKPWTGIVKNRCKNGDFYWVEANVTPLYEADKVVGFLSVRYKPSQEKIEAASRLYRDINQGRMPQTPLLQRINPFKNITVKGRVISVVSLLSVALLLVGAMGLYGMNTANKNLRTVYQDKAAAVSELRQIDKLMMQNRLQIINSVVTPADAAKNADEVERNIARISEIWKGFSQRPLSQEDSGIAQQYAEKRGRFVQEGLKPAIAALRANDIEAAKGVVFTKIRPFYAESVEVLGQFIAKQDKAAQTAYEDSISRYETLRAAALAIILLGIAVAAWLGAGLLRNIVRPLDQVLDIFQDISNGHFSRAVPISRDDEIGKLLQQVVSIKIKLGFDLAETQRTAEEGIRLRNALDNVSTGVMIADQDRNIIYVNKSVSRILKDVEQDVRTQLPGFRADALLGANIDSFHKDPSHQARLLGSFTSTYTAHLEIGGRKMRVVANPVMNERGQRLGSVAEWADLTEELALQERERALAAENLRVRIALDNVSTGAMIADKDRNIVYVNKSVKTILKSAESEIRKQLPNFDADKLMGTNIDTFHKNPTHQANLLGGLTQPYTATLQVGSRTLRVVANPVINSEGERLGSVAEWTDLTAEIATQEEVAKIVDAASKGDFATRIDLSGKEGFFRELGAGLNQFLDTVAEAMGDIGRVLGAMAVGNLTESIQKNYEGTFGEIKSDFNATVARLTEIIGQIKEATDQINTAAKEIAMGNADLSQRTEEQASSLEETASSMEELSSTVKQNADNARQANQMAMAASSVAAKGGSVVQQVVSTMADINDSARKIVDIISVIDGIAFQTNILALNAAVEAARAGEQGRGFAVVAGEVRNLAQRSAAAAKEIKTLISDSVDKVETGASLVNQAGTTMEEIVASVKRVTDIMAEISAASMEQSSGIDQVNTAITQIDEVTQQNAALVEEAAAAAESLTEQAQTLAHSVSLFRLSREAGATMAVAAPRQALPVPPSHVPAVKPMPAHKPPKPAVKVEDDGDEWAEF</sequence>
<evidence type="ECO:0000256" key="9">
    <source>
        <dbReference type="ARBA" id="ARBA00023224"/>
    </source>
</evidence>
<evidence type="ECO:0000256" key="14">
    <source>
        <dbReference type="SAM" id="Phobius"/>
    </source>
</evidence>
<evidence type="ECO:0000259" key="16">
    <source>
        <dbReference type="PROSITE" id="PS50112"/>
    </source>
</evidence>
<dbReference type="PROSITE" id="PS50885">
    <property type="entry name" value="HAMP"/>
    <property type="match status" value="3"/>
</dbReference>
<feature type="compositionally biased region" description="Polar residues" evidence="13">
    <location>
        <begin position="793"/>
        <end position="804"/>
    </location>
</feature>
<dbReference type="InterPro" id="IPR003660">
    <property type="entry name" value="HAMP_dom"/>
</dbReference>
<feature type="coiled-coil region" evidence="12">
    <location>
        <begin position="968"/>
        <end position="995"/>
    </location>
</feature>
<keyword evidence="9 11" id="KW-0807">Transducer</keyword>
<dbReference type="FunFam" id="3.30.450.20:FF:000046">
    <property type="entry name" value="Aerotaxis sensor receptor"/>
    <property type="match status" value="1"/>
</dbReference>
<dbReference type="InterPro" id="IPR013655">
    <property type="entry name" value="PAS_fold_3"/>
</dbReference>
<keyword evidence="12" id="KW-0175">Coiled coil</keyword>
<comment type="similarity">
    <text evidence="10">Belongs to the methyl-accepting chemotaxis (MCP) protein family.</text>
</comment>
<dbReference type="CDD" id="cd06225">
    <property type="entry name" value="HAMP"/>
    <property type="match status" value="1"/>
</dbReference>
<dbReference type="SMART" id="SM00304">
    <property type="entry name" value="HAMP"/>
    <property type="match status" value="3"/>
</dbReference>
<dbReference type="InterPro" id="IPR004089">
    <property type="entry name" value="MCPsignal_dom"/>
</dbReference>
<keyword evidence="19" id="KW-1185">Reference proteome</keyword>
<dbReference type="InterPro" id="IPR003122">
    <property type="entry name" value="Tar_rcpt_lig-bd"/>
</dbReference>
<protein>
    <recommendedName>
        <fullName evidence="20">PAS domain S-box protein</fullName>
    </recommendedName>
</protein>
<dbReference type="KEGG" id="moz:MoryE10_18850"/>
<evidence type="ECO:0000256" key="7">
    <source>
        <dbReference type="ARBA" id="ARBA00022989"/>
    </source>
</evidence>
<name>A0A8D5AJY5_9GAMM</name>
<gene>
    <name evidence="18" type="ORF">MoryE10_18850</name>
</gene>
<evidence type="ECO:0000256" key="3">
    <source>
        <dbReference type="ARBA" id="ARBA00022481"/>
    </source>
</evidence>
<dbReference type="PANTHER" id="PTHR43531:SF14">
    <property type="entry name" value="METHYL-ACCEPTING CHEMOTAXIS PROTEIN I-RELATED"/>
    <property type="match status" value="1"/>
</dbReference>
<evidence type="ECO:0000256" key="13">
    <source>
        <dbReference type="SAM" id="MobiDB-lite"/>
    </source>
</evidence>
<dbReference type="PROSITE" id="PS50112">
    <property type="entry name" value="PAS"/>
    <property type="match status" value="2"/>
</dbReference>
<evidence type="ECO:0000256" key="10">
    <source>
        <dbReference type="ARBA" id="ARBA00029447"/>
    </source>
</evidence>
<evidence type="ECO:0000256" key="11">
    <source>
        <dbReference type="PROSITE-ProRule" id="PRU00284"/>
    </source>
</evidence>
<evidence type="ECO:0000256" key="4">
    <source>
        <dbReference type="ARBA" id="ARBA00022500"/>
    </source>
</evidence>
<evidence type="ECO:0000256" key="5">
    <source>
        <dbReference type="ARBA" id="ARBA00022519"/>
    </source>
</evidence>
<accession>A0A8D5AJY5</accession>
<dbReference type="CDD" id="cd00130">
    <property type="entry name" value="PAS"/>
    <property type="match status" value="1"/>
</dbReference>
<organism evidence="18 19">
    <name type="scientific">Methylogaea oryzae</name>
    <dbReference type="NCBI Taxonomy" id="1295382"/>
    <lineage>
        <taxon>Bacteria</taxon>
        <taxon>Pseudomonadati</taxon>
        <taxon>Pseudomonadota</taxon>
        <taxon>Gammaproteobacteria</taxon>
        <taxon>Methylococcales</taxon>
        <taxon>Methylococcaceae</taxon>
        <taxon>Methylogaea</taxon>
    </lineage>
</organism>
<feature type="region of interest" description="Disordered" evidence="13">
    <location>
        <begin position="1035"/>
        <end position="1064"/>
    </location>
</feature>
<dbReference type="Pfam" id="PF00672">
    <property type="entry name" value="HAMP"/>
    <property type="match status" value="1"/>
</dbReference>
<dbReference type="PANTHER" id="PTHR43531">
    <property type="entry name" value="PROTEIN ICFG"/>
    <property type="match status" value="1"/>
</dbReference>
<dbReference type="GO" id="GO:0004888">
    <property type="term" value="F:transmembrane signaling receptor activity"/>
    <property type="evidence" value="ECO:0007669"/>
    <property type="project" value="TreeGrafter"/>
</dbReference>
<feature type="transmembrane region" description="Helical" evidence="14">
    <location>
        <begin position="159"/>
        <end position="179"/>
    </location>
</feature>
<dbReference type="AlphaFoldDB" id="A0A8D5AJY5"/>
<feature type="domain" description="HAMP" evidence="17">
    <location>
        <begin position="719"/>
        <end position="763"/>
    </location>
</feature>
<evidence type="ECO:0000259" key="17">
    <source>
        <dbReference type="PROSITE" id="PS50885"/>
    </source>
</evidence>
<keyword evidence="5" id="KW-0997">Cell inner membrane</keyword>
<keyword evidence="7 14" id="KW-1133">Transmembrane helix</keyword>
<feature type="domain" description="PAS" evidence="16">
    <location>
        <begin position="25"/>
        <end position="50"/>
    </location>
</feature>
<dbReference type="NCBIfam" id="TIGR00229">
    <property type="entry name" value="sensory_box"/>
    <property type="match status" value="1"/>
</dbReference>
<dbReference type="RefSeq" id="WP_281427695.1">
    <property type="nucleotide sequence ID" value="NZ_AP019782.1"/>
</dbReference>
<dbReference type="CDD" id="cd19411">
    <property type="entry name" value="MCP2201-like_sensor"/>
    <property type="match status" value="1"/>
</dbReference>
<dbReference type="InterPro" id="IPR047347">
    <property type="entry name" value="YvaQ-like_sensor"/>
</dbReference>
<dbReference type="GO" id="GO:0007165">
    <property type="term" value="P:signal transduction"/>
    <property type="evidence" value="ECO:0007669"/>
    <property type="project" value="UniProtKB-KW"/>
</dbReference>
<feature type="domain" description="HAMP" evidence="17">
    <location>
        <begin position="358"/>
        <end position="410"/>
    </location>
</feature>
<feature type="region of interest" description="Disordered" evidence="13">
    <location>
        <begin position="785"/>
        <end position="804"/>
    </location>
</feature>
<evidence type="ECO:0000256" key="2">
    <source>
        <dbReference type="ARBA" id="ARBA00022475"/>
    </source>
</evidence>
<dbReference type="CDD" id="cd11386">
    <property type="entry name" value="MCP_signal"/>
    <property type="match status" value="1"/>
</dbReference>
<feature type="transmembrane region" description="Helical" evidence="14">
    <location>
        <begin position="336"/>
        <end position="357"/>
    </location>
</feature>
<dbReference type="Pfam" id="PF18947">
    <property type="entry name" value="HAMP_2"/>
    <property type="match status" value="1"/>
</dbReference>
<dbReference type="GO" id="GO:0052131">
    <property type="term" value="P:positive aerotaxis"/>
    <property type="evidence" value="ECO:0007669"/>
    <property type="project" value="UniProtKB-ARBA"/>
</dbReference>
<reference evidence="18" key="1">
    <citation type="submission" date="2019-06" db="EMBL/GenBank/DDBJ databases">
        <title>Complete genome sequence of Methylogaea oryzae strain JCM16910.</title>
        <authorList>
            <person name="Asakawa S."/>
        </authorList>
    </citation>
    <scope>NUCLEOTIDE SEQUENCE</scope>
    <source>
        <strain evidence="18">E10</strain>
    </source>
</reference>
<dbReference type="InterPro" id="IPR051310">
    <property type="entry name" value="MCP_chemotaxis"/>
</dbReference>
<feature type="domain" description="HAMP" evidence="17">
    <location>
        <begin position="672"/>
        <end position="718"/>
    </location>
</feature>
<keyword evidence="2" id="KW-1003">Cell membrane</keyword>
<comment type="subcellular location">
    <subcellularLocation>
        <location evidence="1">Cell inner membrane</location>
        <topology evidence="1">Multi-pass membrane protein</topology>
    </subcellularLocation>
</comment>
<dbReference type="InterPro" id="IPR001610">
    <property type="entry name" value="PAC"/>
</dbReference>
<dbReference type="GO" id="GO:0005886">
    <property type="term" value="C:plasma membrane"/>
    <property type="evidence" value="ECO:0007669"/>
    <property type="project" value="UniProtKB-SubCell"/>
</dbReference>
<dbReference type="Pfam" id="PF02203">
    <property type="entry name" value="TarH"/>
    <property type="match status" value="1"/>
</dbReference>